<feature type="transmembrane region" description="Helical" evidence="5">
    <location>
        <begin position="12"/>
        <end position="32"/>
    </location>
</feature>
<dbReference type="InterPro" id="IPR013766">
    <property type="entry name" value="Thioredoxin_domain"/>
</dbReference>
<dbReference type="PROSITE" id="PS00194">
    <property type="entry name" value="THIOREDOXIN_1"/>
    <property type="match status" value="1"/>
</dbReference>
<dbReference type="SUPFAM" id="SSF52833">
    <property type="entry name" value="Thioredoxin-like"/>
    <property type="match status" value="1"/>
</dbReference>
<dbReference type="PROSITE" id="PS51352">
    <property type="entry name" value="THIOREDOXIN_2"/>
    <property type="match status" value="1"/>
</dbReference>
<dbReference type="InterPro" id="IPR050553">
    <property type="entry name" value="Thioredoxin_ResA/DsbE_sf"/>
</dbReference>
<dbReference type="Pfam" id="PF01790">
    <property type="entry name" value="LGT"/>
    <property type="match status" value="1"/>
</dbReference>
<proteinExistence type="predicted"/>
<sequence length="281" mass="31914">MISSEALHLGPLMLPWTLIILLVALLGVSIVAHLVSRKLNWNPAIFQVFQDSLWTSVLIGLIGARMVFIMLHWDAYSTSMIDIFKIQDKGFHLIGGALFGLGWFFWKNKGLAYTSRLSFIFIFTLLLGTGIALQASVKQETHFPDLSFSSLNQTGETAEQIALQQFAGQPTVINMWASWCPPCHREMPVLQRAHDQYPDIHFIMLNQGEDGVTVRDYLKRYQLDFKHVLLDPYGELPQQLHMFGLPSTLFFNAQGQLVERHMGELSPAMLQHYLSKISLQP</sequence>
<keyword evidence="5" id="KW-0812">Transmembrane</keyword>
<evidence type="ECO:0000256" key="4">
    <source>
        <dbReference type="ARBA" id="ARBA00023284"/>
    </source>
</evidence>
<dbReference type="EMBL" id="DYWX01000130">
    <property type="protein sequence ID" value="HJF28930.1"/>
    <property type="molecule type" value="Genomic_DNA"/>
</dbReference>
<dbReference type="GO" id="GO:0042158">
    <property type="term" value="P:lipoprotein biosynthetic process"/>
    <property type="evidence" value="ECO:0007669"/>
    <property type="project" value="InterPro"/>
</dbReference>
<dbReference type="InterPro" id="IPR017937">
    <property type="entry name" value="Thioredoxin_CS"/>
</dbReference>
<dbReference type="CDD" id="cd02966">
    <property type="entry name" value="TlpA_like_family"/>
    <property type="match status" value="1"/>
</dbReference>
<dbReference type="GO" id="GO:0005886">
    <property type="term" value="C:plasma membrane"/>
    <property type="evidence" value="ECO:0007669"/>
    <property type="project" value="InterPro"/>
</dbReference>
<dbReference type="PANTHER" id="PTHR42852">
    <property type="entry name" value="THIOL:DISULFIDE INTERCHANGE PROTEIN DSBE"/>
    <property type="match status" value="1"/>
</dbReference>
<dbReference type="Proteomes" id="UP000787156">
    <property type="component" value="Unassembled WGS sequence"/>
</dbReference>
<dbReference type="GO" id="GO:0030313">
    <property type="term" value="C:cell envelope"/>
    <property type="evidence" value="ECO:0007669"/>
    <property type="project" value="UniProtKB-SubCell"/>
</dbReference>
<protein>
    <submittedName>
        <fullName evidence="7">TlpA family protein disulfide reductase</fullName>
    </submittedName>
</protein>
<keyword evidence="2" id="KW-0201">Cytochrome c-type biogenesis</keyword>
<feature type="domain" description="Thioredoxin" evidence="6">
    <location>
        <begin position="137"/>
        <end position="279"/>
    </location>
</feature>
<comment type="subcellular location">
    <subcellularLocation>
        <location evidence="1">Cell envelope</location>
    </subcellularLocation>
</comment>
<name>A0A9D2UUI7_ACILW</name>
<dbReference type="PANTHER" id="PTHR42852:SF6">
    <property type="entry name" value="THIOL:DISULFIDE INTERCHANGE PROTEIN DSBE"/>
    <property type="match status" value="1"/>
</dbReference>
<accession>A0A9D2UUI7</accession>
<keyword evidence="3" id="KW-1015">Disulfide bond</keyword>
<evidence type="ECO:0000313" key="7">
    <source>
        <dbReference type="EMBL" id="HJF28930.1"/>
    </source>
</evidence>
<organism evidence="7 8">
    <name type="scientific">Acinetobacter lwoffii</name>
    <dbReference type="NCBI Taxonomy" id="28090"/>
    <lineage>
        <taxon>Bacteria</taxon>
        <taxon>Pseudomonadati</taxon>
        <taxon>Pseudomonadota</taxon>
        <taxon>Gammaproteobacteria</taxon>
        <taxon>Moraxellales</taxon>
        <taxon>Moraxellaceae</taxon>
        <taxon>Acinetobacter</taxon>
    </lineage>
</organism>
<reference evidence="7" key="2">
    <citation type="submission" date="2021-09" db="EMBL/GenBank/DDBJ databases">
        <authorList>
            <person name="Gilroy R."/>
        </authorList>
    </citation>
    <scope>NUCLEOTIDE SEQUENCE</scope>
    <source>
        <strain evidence="7">CHK135-1449</strain>
    </source>
</reference>
<dbReference type="GO" id="GO:0017004">
    <property type="term" value="P:cytochrome complex assembly"/>
    <property type="evidence" value="ECO:0007669"/>
    <property type="project" value="UniProtKB-KW"/>
</dbReference>
<feature type="transmembrane region" description="Helical" evidence="5">
    <location>
        <begin position="118"/>
        <end position="137"/>
    </location>
</feature>
<gene>
    <name evidence="7" type="ORF">K8V79_12000</name>
</gene>
<evidence type="ECO:0000256" key="1">
    <source>
        <dbReference type="ARBA" id="ARBA00004196"/>
    </source>
</evidence>
<dbReference type="GO" id="GO:0008961">
    <property type="term" value="F:phosphatidylglycerol-prolipoprotein diacylglyceryl transferase activity"/>
    <property type="evidence" value="ECO:0007669"/>
    <property type="project" value="InterPro"/>
</dbReference>
<evidence type="ECO:0000256" key="2">
    <source>
        <dbReference type="ARBA" id="ARBA00022748"/>
    </source>
</evidence>
<feature type="transmembrane region" description="Helical" evidence="5">
    <location>
        <begin position="52"/>
        <end position="70"/>
    </location>
</feature>
<keyword evidence="5" id="KW-0472">Membrane</keyword>
<dbReference type="Pfam" id="PF08534">
    <property type="entry name" value="Redoxin"/>
    <property type="match status" value="1"/>
</dbReference>
<dbReference type="InterPro" id="IPR013740">
    <property type="entry name" value="Redoxin"/>
</dbReference>
<evidence type="ECO:0000256" key="5">
    <source>
        <dbReference type="SAM" id="Phobius"/>
    </source>
</evidence>
<feature type="transmembrane region" description="Helical" evidence="5">
    <location>
        <begin position="90"/>
        <end position="106"/>
    </location>
</feature>
<reference evidence="7" key="1">
    <citation type="journal article" date="2021" name="PeerJ">
        <title>Extensive microbial diversity within the chicken gut microbiome revealed by metagenomics and culture.</title>
        <authorList>
            <person name="Gilroy R."/>
            <person name="Ravi A."/>
            <person name="Getino M."/>
            <person name="Pursley I."/>
            <person name="Horton D.L."/>
            <person name="Alikhan N.F."/>
            <person name="Baker D."/>
            <person name="Gharbi K."/>
            <person name="Hall N."/>
            <person name="Watson M."/>
            <person name="Adriaenssens E.M."/>
            <person name="Foster-Nyarko E."/>
            <person name="Jarju S."/>
            <person name="Secka A."/>
            <person name="Antonio M."/>
            <person name="Oren A."/>
            <person name="Chaudhuri R.R."/>
            <person name="La Ragione R."/>
            <person name="Hildebrand F."/>
            <person name="Pallen M.J."/>
        </authorList>
    </citation>
    <scope>NUCLEOTIDE SEQUENCE</scope>
    <source>
        <strain evidence="7">CHK135-1449</strain>
    </source>
</reference>
<evidence type="ECO:0000259" key="6">
    <source>
        <dbReference type="PROSITE" id="PS51352"/>
    </source>
</evidence>
<dbReference type="InterPro" id="IPR036249">
    <property type="entry name" value="Thioredoxin-like_sf"/>
</dbReference>
<keyword evidence="5" id="KW-1133">Transmembrane helix</keyword>
<comment type="caution">
    <text evidence="7">The sequence shown here is derived from an EMBL/GenBank/DDBJ whole genome shotgun (WGS) entry which is preliminary data.</text>
</comment>
<dbReference type="GO" id="GO:0015036">
    <property type="term" value="F:disulfide oxidoreductase activity"/>
    <property type="evidence" value="ECO:0007669"/>
    <property type="project" value="UniProtKB-ARBA"/>
</dbReference>
<dbReference type="AlphaFoldDB" id="A0A9D2UUI7"/>
<dbReference type="InterPro" id="IPR001640">
    <property type="entry name" value="Lgt"/>
</dbReference>
<evidence type="ECO:0000256" key="3">
    <source>
        <dbReference type="ARBA" id="ARBA00023157"/>
    </source>
</evidence>
<keyword evidence="4" id="KW-0676">Redox-active center</keyword>
<dbReference type="Gene3D" id="3.40.30.10">
    <property type="entry name" value="Glutaredoxin"/>
    <property type="match status" value="1"/>
</dbReference>
<evidence type="ECO:0000313" key="8">
    <source>
        <dbReference type="Proteomes" id="UP000787156"/>
    </source>
</evidence>